<feature type="region of interest" description="Disordered" evidence="1">
    <location>
        <begin position="132"/>
        <end position="162"/>
    </location>
</feature>
<reference evidence="4 5" key="1">
    <citation type="submission" date="2013-06" db="EMBL/GenBank/DDBJ databases">
        <authorList>
            <person name="Weinstock G."/>
            <person name="Sodergren E."/>
            <person name="Lobos E.A."/>
            <person name="Fulton L."/>
            <person name="Fulton R."/>
            <person name="Courtney L."/>
            <person name="Fronick C."/>
            <person name="O'Laughlin M."/>
            <person name="Godfrey J."/>
            <person name="Wilson R.M."/>
            <person name="Miner T."/>
            <person name="Farmer C."/>
            <person name="Delehaunty K."/>
            <person name="Cordes M."/>
            <person name="Minx P."/>
            <person name="Tomlinson C."/>
            <person name="Chen J."/>
            <person name="Wollam A."/>
            <person name="Pepin K.H."/>
            <person name="Bhonagiri V."/>
            <person name="Zhang X."/>
            <person name="Warren W."/>
            <person name="Mitreva M."/>
            <person name="Mardis E.R."/>
            <person name="Wilson R.K."/>
        </authorList>
    </citation>
    <scope>NUCLEOTIDE SEQUENCE [LARGE SCALE GENOMIC DNA]</scope>
    <source>
        <strain evidence="4 5">ATCC 14869</strain>
    </source>
</reference>
<dbReference type="InterPro" id="IPR018392">
    <property type="entry name" value="LysM"/>
</dbReference>
<evidence type="ECO:0000256" key="2">
    <source>
        <dbReference type="SAM" id="SignalP"/>
    </source>
</evidence>
<dbReference type="CDD" id="cd00118">
    <property type="entry name" value="LysM"/>
    <property type="match status" value="2"/>
</dbReference>
<dbReference type="InterPro" id="IPR036779">
    <property type="entry name" value="LysM_dom_sf"/>
</dbReference>
<dbReference type="Proteomes" id="UP000016644">
    <property type="component" value="Unassembled WGS sequence"/>
</dbReference>
<gene>
    <name evidence="4" type="ORF">HMPREF0495_01381</name>
</gene>
<dbReference type="EMBL" id="AWVK01000049">
    <property type="protein sequence ID" value="ERK43743.1"/>
    <property type="molecule type" value="Genomic_DNA"/>
</dbReference>
<dbReference type="Gene3D" id="3.10.350.10">
    <property type="entry name" value="LysM domain"/>
    <property type="match status" value="2"/>
</dbReference>
<dbReference type="SUPFAM" id="SSF54106">
    <property type="entry name" value="LysM domain"/>
    <property type="match status" value="2"/>
</dbReference>
<feature type="domain" description="LysM" evidence="3">
    <location>
        <begin position="34"/>
        <end position="79"/>
    </location>
</feature>
<dbReference type="PANTHER" id="PTHR33734:SF22">
    <property type="entry name" value="MEMBRANE-BOUND LYTIC MUREIN TRANSGLYCOSYLASE D"/>
    <property type="match status" value="1"/>
</dbReference>
<feature type="signal peptide" evidence="2">
    <location>
        <begin position="1"/>
        <end position="33"/>
    </location>
</feature>
<protein>
    <submittedName>
        <fullName evidence="4">LysM domain protein</fullName>
    </submittedName>
</protein>
<dbReference type="PROSITE" id="PS51782">
    <property type="entry name" value="LYSM"/>
    <property type="match status" value="2"/>
</dbReference>
<dbReference type="PANTHER" id="PTHR33734">
    <property type="entry name" value="LYSM DOMAIN-CONTAINING GPI-ANCHORED PROTEIN 2"/>
    <property type="match status" value="1"/>
</dbReference>
<proteinExistence type="predicted"/>
<evidence type="ECO:0000256" key="1">
    <source>
        <dbReference type="SAM" id="MobiDB-lite"/>
    </source>
</evidence>
<feature type="non-terminal residue" evidence="4">
    <location>
        <position position="195"/>
    </location>
</feature>
<sequence>MKMSTGQRKTKAVVGVVGAIGAFAAGATITANADSIQVKQGDTVWDLSQKYHTTVANLEQKNGIDAQTDLIFVGQRLQVKSASAKQTYTVKSGDTLWDLAQTYHLTVAQLQQANHLTGDGLSVGQQLVIPQATASQSQTTDAPGTTSAPAATHQSTQKANAVQAQIVAAQQAAASKQKQQVKTGTAATTSSSQST</sequence>
<dbReference type="Pfam" id="PF01476">
    <property type="entry name" value="LysM"/>
    <property type="match status" value="2"/>
</dbReference>
<feature type="domain" description="LysM" evidence="3">
    <location>
        <begin position="86"/>
        <end position="129"/>
    </location>
</feature>
<evidence type="ECO:0000259" key="3">
    <source>
        <dbReference type="PROSITE" id="PS51782"/>
    </source>
</evidence>
<feature type="chain" id="PRO_5004633401" evidence="2">
    <location>
        <begin position="34"/>
        <end position="195"/>
    </location>
</feature>
<organism evidence="4 5">
    <name type="scientific">Levilactobacillus brevis ATCC 14869 = DSM 20054</name>
    <dbReference type="NCBI Taxonomy" id="649758"/>
    <lineage>
        <taxon>Bacteria</taxon>
        <taxon>Bacillati</taxon>
        <taxon>Bacillota</taxon>
        <taxon>Bacilli</taxon>
        <taxon>Lactobacillales</taxon>
        <taxon>Lactobacillaceae</taxon>
        <taxon>Levilactobacillus</taxon>
    </lineage>
</organism>
<keyword evidence="2" id="KW-0732">Signal</keyword>
<dbReference type="HOGENOM" id="CLU_1399005_0_0_9"/>
<feature type="region of interest" description="Disordered" evidence="1">
    <location>
        <begin position="175"/>
        <end position="195"/>
    </location>
</feature>
<dbReference type="GO" id="GO:0008932">
    <property type="term" value="F:lytic endotransglycosylase activity"/>
    <property type="evidence" value="ECO:0007669"/>
    <property type="project" value="TreeGrafter"/>
</dbReference>
<evidence type="ECO:0000313" key="5">
    <source>
        <dbReference type="Proteomes" id="UP000016644"/>
    </source>
</evidence>
<accession>U2QR06</accession>
<name>U2QR06_LEVBR</name>
<comment type="caution">
    <text evidence="4">The sequence shown here is derived from an EMBL/GenBank/DDBJ whole genome shotgun (WGS) entry which is preliminary data.</text>
</comment>
<dbReference type="SMART" id="SM00257">
    <property type="entry name" value="LysM"/>
    <property type="match status" value="2"/>
</dbReference>
<evidence type="ECO:0000313" key="4">
    <source>
        <dbReference type="EMBL" id="ERK43743.1"/>
    </source>
</evidence>
<feature type="compositionally biased region" description="Polar residues" evidence="1">
    <location>
        <begin position="132"/>
        <end position="156"/>
    </location>
</feature>
<dbReference type="AlphaFoldDB" id="U2QR06"/>